<dbReference type="RefSeq" id="WP_012790827.1">
    <property type="nucleotide sequence ID" value="NC_013132.1"/>
</dbReference>
<gene>
    <name evidence="1" type="ordered locus">Cpin_3184</name>
</gene>
<evidence type="ECO:0000313" key="1">
    <source>
        <dbReference type="EMBL" id="ACU60651.1"/>
    </source>
</evidence>
<organism evidence="1 2">
    <name type="scientific">Chitinophaga pinensis (strain ATCC 43595 / DSM 2588 / LMG 13176 / NBRC 15968 / NCIMB 11800 / UQM 2034)</name>
    <dbReference type="NCBI Taxonomy" id="485918"/>
    <lineage>
        <taxon>Bacteria</taxon>
        <taxon>Pseudomonadati</taxon>
        <taxon>Bacteroidota</taxon>
        <taxon>Chitinophagia</taxon>
        <taxon>Chitinophagales</taxon>
        <taxon>Chitinophagaceae</taxon>
        <taxon>Chitinophaga</taxon>
    </lineage>
</organism>
<dbReference type="OrthoDB" id="676503at2"/>
<accession>A0A979GUW7</accession>
<dbReference type="AlphaFoldDB" id="A0A979GUW7"/>
<dbReference type="Proteomes" id="UP000002215">
    <property type="component" value="Chromosome"/>
</dbReference>
<reference evidence="2" key="1">
    <citation type="submission" date="2009-08" db="EMBL/GenBank/DDBJ databases">
        <title>The complete genome of Chitinophaga pinensis DSM 2588.</title>
        <authorList>
            <consortium name="US DOE Joint Genome Institute (JGI-PGF)"/>
            <person name="Lucas S."/>
            <person name="Copeland A."/>
            <person name="Lapidus A."/>
            <person name="Glavina del Rio T."/>
            <person name="Dalin E."/>
            <person name="Tice H."/>
            <person name="Bruce D."/>
            <person name="Goodwin L."/>
            <person name="Pitluck S."/>
            <person name="Kyrpides N."/>
            <person name="Mavromatis K."/>
            <person name="Ivanova N."/>
            <person name="Mikhailova N."/>
            <person name="Sims D."/>
            <person name="Meinche L."/>
            <person name="Brettin T."/>
            <person name="Detter J.C."/>
            <person name="Han C."/>
            <person name="Larimer F."/>
            <person name="Land M."/>
            <person name="Hauser L."/>
            <person name="Markowitz V."/>
            <person name="Cheng J.-F."/>
            <person name="Hugenholtz P."/>
            <person name="Woyke T."/>
            <person name="Wu D."/>
            <person name="Spring S."/>
            <person name="Klenk H.-P."/>
            <person name="Eisen J.A."/>
        </authorList>
    </citation>
    <scope>NUCLEOTIDE SEQUENCE [LARGE SCALE GENOMIC DNA]</scope>
    <source>
        <strain evidence="2">ATCC 43595 / DSM 2588 / LMG 13176 / NBRC 15968 / NCIMB 11800 / UQM 2034</strain>
    </source>
</reference>
<sequence>MKTPFLVSPFSKNSCINAPQGNSAFSNMKAAFLIGAFMQVFLTACSQNADYPKQVVEKGEVGKQVEYEIKGDPDRTRYRMTYMGSIKTKSDTTLKFLNLINITGGFDSRKAHYTGAVLLYDQHNNYLGDYAVPDTLSLPVKIEGTSLVFPGQQDCNAITKIDFANQIPKEIFIKCVGESGDFYPFDHVDFSPDHK</sequence>
<protein>
    <submittedName>
        <fullName evidence="1">Uncharacterized protein</fullName>
    </submittedName>
</protein>
<evidence type="ECO:0000313" key="2">
    <source>
        <dbReference type="Proteomes" id="UP000002215"/>
    </source>
</evidence>
<name>A0A979GUW7_CHIPD</name>
<dbReference type="EMBL" id="CP001699">
    <property type="protein sequence ID" value="ACU60651.1"/>
    <property type="molecule type" value="Genomic_DNA"/>
</dbReference>
<dbReference type="KEGG" id="cpi:Cpin_3184"/>
<proteinExistence type="predicted"/>
<reference evidence="1 2" key="2">
    <citation type="journal article" date="2010" name="Stand. Genomic Sci.">
        <title>Complete genome sequence of Chitinophaga pinensis type strain (UQM 2034).</title>
        <authorList>
            <person name="Glavina Del Rio T."/>
            <person name="Abt B."/>
            <person name="Spring S."/>
            <person name="Lapidus A."/>
            <person name="Nolan M."/>
            <person name="Tice H."/>
            <person name="Copeland A."/>
            <person name="Cheng J.F."/>
            <person name="Chen F."/>
            <person name="Bruce D."/>
            <person name="Goodwin L."/>
            <person name="Pitluck S."/>
            <person name="Ivanova N."/>
            <person name="Mavromatis K."/>
            <person name="Mikhailova N."/>
            <person name="Pati A."/>
            <person name="Chen A."/>
            <person name="Palaniappan K."/>
            <person name="Land M."/>
            <person name="Hauser L."/>
            <person name="Chang Y.J."/>
            <person name="Jeffries C.D."/>
            <person name="Chain P."/>
            <person name="Saunders E."/>
            <person name="Detter J.C."/>
            <person name="Brettin T."/>
            <person name="Rohde M."/>
            <person name="Goker M."/>
            <person name="Bristow J."/>
            <person name="Eisen J.A."/>
            <person name="Markowitz V."/>
            <person name="Hugenholtz P."/>
            <person name="Kyrpides N.C."/>
            <person name="Klenk H.P."/>
            <person name="Lucas S."/>
        </authorList>
    </citation>
    <scope>NUCLEOTIDE SEQUENCE [LARGE SCALE GENOMIC DNA]</scope>
    <source>
        <strain evidence="2">ATCC 43595 / DSM 2588 / LMG 13176 / NBRC 15968 / NCIMB 11800 / UQM 2034</strain>
    </source>
</reference>